<name>A0ACC6PEZ8_9BACL</name>
<protein>
    <submittedName>
        <fullName evidence="1">Diguanylate cyclase</fullName>
        <ecNumber evidence="1">2.7.7.65</ecNumber>
    </submittedName>
</protein>
<keyword evidence="2" id="KW-1185">Reference proteome</keyword>
<sequence>MTTIDHFTIIETFSDNGRKAVYRAVNQHSDETVILKLLRSRSADSQEVIRFKKEYLLLEKLSAQIEGIVRPIGLEERGGMLLLELEDIGGYSLDRIWAEKRPESQSFLRAMVSFIGILGEVHAQGVIHKDIKPANLIWNTATNKLLLIDFGLSEDSVSNDIESVKQTALPEGSLSYMSPEQTGRINRSIDFRTDYYSFGVTLYELAVGSRPYREDNAPEYLFSLMAKHPVPPHLATPEHASPALSHIIMKLLSKSPEERYQTADGIKADLLRCIHGETDFEPGGQDRRERFRLPQRLYGREAELVQASAFFDSVAGRPPRLLKIVGEAGTGKTVFVDGLRNAVSGENGRWAEGKCDPYNRSVPHAALIQAFRGLIVQMAAEETGNDVRHSEMAENLRRELDGSGILITRLIPELEAWIGASPELRTLAPAEDTSRFFLSFAAFVRGLLDDGRPLLLFLDDMHRADHAEIQLVERLMLDSKLRGLCVVWAYRPDELGEGHPLLEATERIRAVREVGKIELGLLGQEAVEALVADTLQADREKVRSLGEVVRLRTRGNALFAGEILREWHRDGLIVFNAPSGSWEWEAQRIAEMPVSEDVLGLLMERLSDLGPDMRRFLTLAAVLGAGFDASLLERTGEADRATVERCLEQAFEEELIVRYPFPESTASADSSARYRFRHDRIQQAAYELQPPGEIVQLHLRIGRVWLERLGADPSQHAKDLLEAMAHLNKGLVYIENEAERERLIRLNIEAAGIAKAAYGYDKAWALAKVATDLLGDARWALRPELTRSALFRYAEYGYLCRRIEEADQACAEWIAQTRNPLESAGLYEMQAASYFYLGLMKESLDSGRKGLALLGIRLPDHVRMTAVAAELGKVKLKLAATPLRRLEQSGEMSDPRVKLAMRLLIGMFPPAFISGEQPLFGLIVLKKTALTLKYGIAPESALAFTGYALLLSGLGDIQGAWTFGNLALRLNERFDDLRSRSATQVLTALFTRIWKEPWRRLPEAFGEAIDSGLRSGNLLYLAHACYYVNLWHPALDMKAQIEESEKHIALIANTGHHEALATAKLARQQWKGLAGLLENPLSFDDPHFSEAACLAQLESADYQSGIAIYHLYKMKQYFTAGHYNEAERYREQAEVYAGALAGSAFMEEYALYGFLISAYASPSLNAGANRRRQTVMGREFRRIRSWAAHNPHNFAWHELLLKAERARISERSDEAARLYDLACAEAENQGPVRYKALGFELAAAFHFQQGHIDYGTYLLGKAVYYYAVWGAEGKVRQLAQRYPQHTVSRTHERAQHGSFTASSDSIDLDVLMLASQAISREIELDHLLQALMEIVIKNAGAQRGCILLRQSPMMVEGRYIADADRISVVVRETTLYDPLPETLLRSVEESGKTLIVDDARTEPSLVGDPYIRLHRPRSIVCMPLINQNRTVAVIYLENNLVTGAFTQERLKVINLLSRDMVFSLENASLYEELEQSEAKYRELVDNIQDGIFMIQEERFVYVNAALAEMLGYGADEMLGAPYDAFIHPTDAERVERYYRSRIEGAETPSEYEAALAHRDGVRIVTAIHKVSGVFYRGKRAVQGTVKDITARKKAEQELRLHKENLEEIVAERTEELKRNNEELNRSLSLIERLSITDELTGLYNRRHFNAVFAGSVSRANKKRNSLACLMLDVDYYKKYNDTYGHYEGDQALKLVGEALRRSTSEGQSFAFRLGGEEFGILLPGIEREECEAFAEKVRQAVAALNIEHVQNPGIGILTVSVGAVWAKGGTDIEEERLYKTADEALYASKHTGRNQVTVLEYD</sequence>
<reference evidence="1" key="1">
    <citation type="submission" date="2024-03" db="EMBL/GenBank/DDBJ databases">
        <title>Whole genome sequecning of epiphytes from Marcgravia umbellata leaves.</title>
        <authorList>
            <person name="Kumar G."/>
            <person name="Savka M.A."/>
        </authorList>
    </citation>
    <scope>NUCLEOTIDE SEQUENCE</scope>
    <source>
        <strain evidence="1">RIT_BL5</strain>
    </source>
</reference>
<evidence type="ECO:0000313" key="2">
    <source>
        <dbReference type="Proteomes" id="UP001380953"/>
    </source>
</evidence>
<accession>A0ACC6PEZ8</accession>
<keyword evidence="1" id="KW-0808">Transferase</keyword>
<dbReference type="EMBL" id="JBBKAR010000043">
    <property type="protein sequence ID" value="MEJ8305486.1"/>
    <property type="molecule type" value="Genomic_DNA"/>
</dbReference>
<proteinExistence type="predicted"/>
<dbReference type="EC" id="2.7.7.65" evidence="1"/>
<organism evidence="1 2">
    <name type="scientific">Saccharibacillus sacchari</name>
    <dbReference type="NCBI Taxonomy" id="456493"/>
    <lineage>
        <taxon>Bacteria</taxon>
        <taxon>Bacillati</taxon>
        <taxon>Bacillota</taxon>
        <taxon>Bacilli</taxon>
        <taxon>Bacillales</taxon>
        <taxon>Paenibacillaceae</taxon>
        <taxon>Saccharibacillus</taxon>
    </lineage>
</organism>
<evidence type="ECO:0000313" key="1">
    <source>
        <dbReference type="EMBL" id="MEJ8305486.1"/>
    </source>
</evidence>
<keyword evidence="1" id="KW-0548">Nucleotidyltransferase</keyword>
<dbReference type="Proteomes" id="UP001380953">
    <property type="component" value="Unassembled WGS sequence"/>
</dbReference>
<comment type="caution">
    <text evidence="1">The sequence shown here is derived from an EMBL/GenBank/DDBJ whole genome shotgun (WGS) entry which is preliminary data.</text>
</comment>
<gene>
    <name evidence="1" type="ORF">WKI47_16375</name>
</gene>